<dbReference type="GO" id="GO:0004617">
    <property type="term" value="F:phosphoglycerate dehydrogenase activity"/>
    <property type="evidence" value="ECO:0007669"/>
    <property type="project" value="UniProtKB-EC"/>
</dbReference>
<dbReference type="Pfam" id="PF02826">
    <property type="entry name" value="2-Hacid_dh_C"/>
    <property type="match status" value="1"/>
</dbReference>
<dbReference type="SUPFAM" id="SSF51735">
    <property type="entry name" value="NAD(P)-binding Rossmann-fold domains"/>
    <property type="match status" value="1"/>
</dbReference>
<dbReference type="PANTHER" id="PTHR42938">
    <property type="entry name" value="FORMATE DEHYDROGENASE 1"/>
    <property type="match status" value="1"/>
</dbReference>
<dbReference type="GO" id="GO:0051287">
    <property type="term" value="F:NAD binding"/>
    <property type="evidence" value="ECO:0007669"/>
    <property type="project" value="InterPro"/>
</dbReference>
<dbReference type="CDD" id="cd12174">
    <property type="entry name" value="PGDH_like_3"/>
    <property type="match status" value="1"/>
</dbReference>
<comment type="catalytic activity">
    <reaction evidence="11">
        <text>(2R)-3-phosphoglycerate + NAD(+) = 3-phosphooxypyruvate + NADH + H(+)</text>
        <dbReference type="Rhea" id="RHEA:12641"/>
        <dbReference type="ChEBI" id="CHEBI:15378"/>
        <dbReference type="ChEBI" id="CHEBI:18110"/>
        <dbReference type="ChEBI" id="CHEBI:57540"/>
        <dbReference type="ChEBI" id="CHEBI:57945"/>
        <dbReference type="ChEBI" id="CHEBI:58272"/>
        <dbReference type="EC" id="1.1.1.95"/>
    </reaction>
</comment>
<comment type="catalytic activity">
    <reaction evidence="10">
        <text>(R)-2-hydroxyglutarate + NAD(+) = 2-oxoglutarate + NADH + H(+)</text>
        <dbReference type="Rhea" id="RHEA:49612"/>
        <dbReference type="ChEBI" id="CHEBI:15378"/>
        <dbReference type="ChEBI" id="CHEBI:15801"/>
        <dbReference type="ChEBI" id="CHEBI:16810"/>
        <dbReference type="ChEBI" id="CHEBI:57540"/>
        <dbReference type="ChEBI" id="CHEBI:57945"/>
        <dbReference type="EC" id="1.1.1.399"/>
    </reaction>
</comment>
<evidence type="ECO:0000256" key="6">
    <source>
        <dbReference type="ARBA" id="ARBA00021582"/>
    </source>
</evidence>
<dbReference type="AlphaFoldDB" id="A0A3E3DYM0"/>
<accession>A0A3E3DYM0</accession>
<dbReference type="InterPro" id="IPR045865">
    <property type="entry name" value="ACT-like_dom_sf"/>
</dbReference>
<proteinExistence type="inferred from homology"/>
<evidence type="ECO:0000256" key="3">
    <source>
        <dbReference type="ARBA" id="ARBA00005854"/>
    </source>
</evidence>
<sequence>MYKIKTFNKIAKEGLTQLGENIRVDKGEDYDGVILRSYNLHEEKLSDNCKVVVRAGAGVNNVPVDSCTEKGIVVMNTPGANANAVKELVIASLIMTARNLDKATDWVQTLKDKNVDVAKTVEKEKSNFKGNELQGKRVGVIGLGAIGVLVANALYELGMEVYGYDPYLSIEHAWSINKNINRSYDIERIFQRCDFVTIHVPLLESTKNLVNEQVLRNAKDGIKVLNLARGGLVDEDAILKAVEDGSVSYYVTDIPNEKVLGKENVICIPHLGASTVESEANCAVMAGKEIRDFLENGNIKNSVNFPECDLGAMVSNARICIIHKNVPNMVGQISSLLASNDVNIANMINKSRGENAYTMIDVDNDVNDYIEKTLKEVEGVTSVRILKNDK</sequence>
<keyword evidence="8" id="KW-0520">NAD</keyword>
<evidence type="ECO:0000256" key="11">
    <source>
        <dbReference type="ARBA" id="ARBA00048731"/>
    </source>
</evidence>
<evidence type="ECO:0000256" key="2">
    <source>
        <dbReference type="ARBA" id="ARBA00005216"/>
    </source>
</evidence>
<evidence type="ECO:0000256" key="7">
    <source>
        <dbReference type="ARBA" id="ARBA00023002"/>
    </source>
</evidence>
<dbReference type="PROSITE" id="PS00065">
    <property type="entry name" value="D_2_HYDROXYACID_DH_1"/>
    <property type="match status" value="1"/>
</dbReference>
<name>A0A3E3DYM0_9FIRM</name>
<dbReference type="PANTHER" id="PTHR42938:SF47">
    <property type="entry name" value="HYDROXYPYRUVATE REDUCTASE"/>
    <property type="match status" value="1"/>
</dbReference>
<dbReference type="Gene3D" id="3.30.70.260">
    <property type="match status" value="1"/>
</dbReference>
<comment type="pathway">
    <text evidence="2">Amino-acid biosynthesis; L-serine biosynthesis; L-serine from 3-phospho-D-glycerate: step 1/3.</text>
</comment>
<feature type="domain" description="ACT" evidence="13">
    <location>
        <begin position="318"/>
        <end position="388"/>
    </location>
</feature>
<dbReference type="EC" id="1.1.1.399" evidence="4"/>
<evidence type="ECO:0000256" key="10">
    <source>
        <dbReference type="ARBA" id="ARBA00048126"/>
    </source>
</evidence>
<comment type="caution">
    <text evidence="14">The sequence shown here is derived from an EMBL/GenBank/DDBJ whole genome shotgun (WGS) entry which is preliminary data.</text>
</comment>
<dbReference type="InterPro" id="IPR006140">
    <property type="entry name" value="D-isomer_DH_NAD-bd"/>
</dbReference>
<dbReference type="CDD" id="cd04901">
    <property type="entry name" value="ACT_3PGDH"/>
    <property type="match status" value="1"/>
</dbReference>
<dbReference type="PROSITE" id="PS00670">
    <property type="entry name" value="D_2_HYDROXYACID_DH_2"/>
    <property type="match status" value="1"/>
</dbReference>
<dbReference type="InterPro" id="IPR002912">
    <property type="entry name" value="ACT_dom"/>
</dbReference>
<comment type="similarity">
    <text evidence="3 12">Belongs to the D-isomer specific 2-hydroxyacid dehydrogenase family.</text>
</comment>
<dbReference type="Pfam" id="PF00389">
    <property type="entry name" value="2-Hacid_dh"/>
    <property type="match status" value="1"/>
</dbReference>
<comment type="function">
    <text evidence="1">Catalyzes the reversible oxidation of 3-phospho-D-glycerate to 3-phosphonooxypyruvate, the first step of the phosphorylated L-serine biosynthesis pathway. Also catalyzes the reversible oxidation of 2-hydroxyglutarate to 2-oxoglutarate.</text>
</comment>
<dbReference type="GeneID" id="97999675"/>
<evidence type="ECO:0000256" key="5">
    <source>
        <dbReference type="ARBA" id="ARBA00013143"/>
    </source>
</evidence>
<organism evidence="14 15">
    <name type="scientific">Anaerofustis stercorihominis</name>
    <dbReference type="NCBI Taxonomy" id="214853"/>
    <lineage>
        <taxon>Bacteria</taxon>
        <taxon>Bacillati</taxon>
        <taxon>Bacillota</taxon>
        <taxon>Clostridia</taxon>
        <taxon>Eubacteriales</taxon>
        <taxon>Eubacteriaceae</taxon>
        <taxon>Anaerofustis</taxon>
    </lineage>
</organism>
<dbReference type="EC" id="1.1.1.95" evidence="5"/>
<dbReference type="UniPathway" id="UPA00135">
    <property type="reaction ID" value="UER00196"/>
</dbReference>
<evidence type="ECO:0000259" key="13">
    <source>
        <dbReference type="PROSITE" id="PS51671"/>
    </source>
</evidence>
<evidence type="ECO:0000256" key="4">
    <source>
        <dbReference type="ARBA" id="ARBA00013001"/>
    </source>
</evidence>
<dbReference type="SUPFAM" id="SSF55021">
    <property type="entry name" value="ACT-like"/>
    <property type="match status" value="1"/>
</dbReference>
<dbReference type="InterPro" id="IPR006139">
    <property type="entry name" value="D-isomer_2_OHA_DH_cat_dom"/>
</dbReference>
<evidence type="ECO:0000313" key="15">
    <source>
        <dbReference type="Proteomes" id="UP000261212"/>
    </source>
</evidence>
<reference evidence="14 15" key="1">
    <citation type="submission" date="2018-08" db="EMBL/GenBank/DDBJ databases">
        <title>A genome reference for cultivated species of the human gut microbiota.</title>
        <authorList>
            <person name="Zou Y."/>
            <person name="Xue W."/>
            <person name="Luo G."/>
        </authorList>
    </citation>
    <scope>NUCLEOTIDE SEQUENCE [LARGE SCALE GENOMIC DNA]</scope>
    <source>
        <strain evidence="14 15">AM25-6</strain>
    </source>
</reference>
<protein>
    <recommendedName>
        <fullName evidence="6">D-3-phosphoglycerate dehydrogenase</fullName>
        <ecNumber evidence="4">1.1.1.399</ecNumber>
        <ecNumber evidence="5">1.1.1.95</ecNumber>
    </recommendedName>
    <alternativeName>
        <fullName evidence="9">2-oxoglutarate reductase</fullName>
    </alternativeName>
</protein>
<dbReference type="Gene3D" id="3.40.50.720">
    <property type="entry name" value="NAD(P)-binding Rossmann-like Domain"/>
    <property type="match status" value="2"/>
</dbReference>
<evidence type="ECO:0000256" key="12">
    <source>
        <dbReference type="RuleBase" id="RU003719"/>
    </source>
</evidence>
<evidence type="ECO:0000256" key="9">
    <source>
        <dbReference type="ARBA" id="ARBA00030455"/>
    </source>
</evidence>
<dbReference type="RefSeq" id="WP_007049238.1">
    <property type="nucleotide sequence ID" value="NZ_CABKNJ010000005.1"/>
</dbReference>
<evidence type="ECO:0000256" key="8">
    <source>
        <dbReference type="ARBA" id="ARBA00023027"/>
    </source>
</evidence>
<dbReference type="EMBL" id="QUSM01000003">
    <property type="protein sequence ID" value="RGD74384.1"/>
    <property type="molecule type" value="Genomic_DNA"/>
</dbReference>
<dbReference type="InterPro" id="IPR029752">
    <property type="entry name" value="D-isomer_DH_CS1"/>
</dbReference>
<dbReference type="Proteomes" id="UP000261212">
    <property type="component" value="Unassembled WGS sequence"/>
</dbReference>
<dbReference type="InterPro" id="IPR029753">
    <property type="entry name" value="D-isomer_DH_CS"/>
</dbReference>
<dbReference type="InterPro" id="IPR036291">
    <property type="entry name" value="NAD(P)-bd_dom_sf"/>
</dbReference>
<keyword evidence="7 12" id="KW-0560">Oxidoreductase</keyword>
<evidence type="ECO:0000256" key="1">
    <source>
        <dbReference type="ARBA" id="ARBA00003800"/>
    </source>
</evidence>
<dbReference type="SUPFAM" id="SSF52283">
    <property type="entry name" value="Formate/glycerate dehydrogenase catalytic domain-like"/>
    <property type="match status" value="1"/>
</dbReference>
<dbReference type="PROSITE" id="PS51671">
    <property type="entry name" value="ACT"/>
    <property type="match status" value="1"/>
</dbReference>
<evidence type="ECO:0000313" key="14">
    <source>
        <dbReference type="EMBL" id="RGD74384.1"/>
    </source>
</evidence>
<gene>
    <name evidence="14" type="ORF">DW687_06355</name>
</gene>